<keyword evidence="5" id="KW-1185">Reference proteome</keyword>
<evidence type="ECO:0000256" key="2">
    <source>
        <dbReference type="ARBA" id="ARBA00023002"/>
    </source>
</evidence>
<dbReference type="Pfam" id="PF12228">
    <property type="entry name" value="DUF3604"/>
    <property type="match status" value="1"/>
</dbReference>
<dbReference type="GO" id="GO:0016651">
    <property type="term" value="F:oxidoreductase activity, acting on NAD(P)H"/>
    <property type="evidence" value="ECO:0007669"/>
    <property type="project" value="TreeGrafter"/>
</dbReference>
<accession>A0A812VHC4</accession>
<dbReference type="AlphaFoldDB" id="A0A812VHC4"/>
<dbReference type="Gene3D" id="3.40.50.720">
    <property type="entry name" value="NAD(P)-binding Rossmann-like Domain"/>
    <property type="match status" value="1"/>
</dbReference>
<gene>
    <name evidence="4" type="ORF">SPIL2461_LOCUS16761</name>
</gene>
<dbReference type="InterPro" id="IPR036291">
    <property type="entry name" value="NAD(P)-bd_dom_sf"/>
</dbReference>
<dbReference type="CDD" id="cd08291">
    <property type="entry name" value="ETR_like_1"/>
    <property type="match status" value="1"/>
</dbReference>
<reference evidence="4" key="1">
    <citation type="submission" date="2021-02" db="EMBL/GenBank/DDBJ databases">
        <authorList>
            <person name="Dougan E. K."/>
            <person name="Rhodes N."/>
            <person name="Thang M."/>
            <person name="Chan C."/>
        </authorList>
    </citation>
    <scope>NUCLEOTIDE SEQUENCE</scope>
</reference>
<dbReference type="Proteomes" id="UP000649617">
    <property type="component" value="Unassembled WGS sequence"/>
</dbReference>
<evidence type="ECO:0008006" key="6">
    <source>
        <dbReference type="Google" id="ProtNLM"/>
    </source>
</evidence>
<protein>
    <recommendedName>
        <fullName evidence="6">DUF3604 domain-containing protein</fullName>
    </recommendedName>
</protein>
<dbReference type="GO" id="GO:0070402">
    <property type="term" value="F:NADPH binding"/>
    <property type="evidence" value="ECO:0007669"/>
    <property type="project" value="TreeGrafter"/>
</dbReference>
<sequence>MSDIPKSGLQLRSLVTSAGKLELSLQEVDVVPPGDNEILVRVEASPINPSDLGLLVGMADLSTAVQGGSASAPTISADIPSGLLKHMTGRFDESMPVGNEGAGVVIAAGSSAEAQALMGKTVAVLGGAMYSQYRTLHVGQALVMHDGVTPAESASCFVNPLTALGMVETMRMEGYSGLIHTAAASNLGQMLQKICIADDVPLVNVVRKPEQAALLKDLGAKYVCDSSQDTFMQDLTDAIAATGAYLAFDATGGGELASQILSAMEAAAIATASEYSRYGSTQHKQVYIYGGLDRSPTVLRRAYGMSWSLGGWLLTPFLQKVGREKAQELRQRVADEVRTTFASSYAAEISLSEALQLDLLQTYAQQDQVSEVPATAPPVEMPPDTTVEASEPQISSNPQRNAYFGDTHIHTVLSFDAYLMGTRGTPDDAYEFAKGGAISHASGFQMQMKKPLDFLAVSDHAFYLGMMRALGSKQGDFAEHRLSDVVAGATSAEGSTKAFQSVIGHLVSLQDGGEDDLDDRNVARSAWREVIEAAERHNDPGNFTTFIGYEYTTSGPQFENLHRNVIFKGGDVPTQPFSRLDSSDPEDLWDWMDANRAEGRESLAIPHNSNGSNGWMFTDVRYNSDVPIDAAYAEQRMRNEPLVENTQVKGTSDTHPLLSPNDEWADFEIMPIRVASTLPSQPNGSYVREAYLNGLKMEAEEGFNPFKFGVIGASDTHNAAGSFEEDNYWSKTGLMDIEPQLRGSVPLDSSPEGDPQYAQGASQYWGASGLAGVWAESNTRDSIYDAMRRKETFSTSGPHIKVRFFAGYGLSDDLMNADNAIEQAYAAGVPMGSDLLRDGDKMPSFYLWASKDPDTQNLQRLQIVKGWLADGEARERVIDVACSDGLAVDPATGRCPDNGAGVDLTDCSTTRGKGNAELVTVWQDPDFDPNQRAFYYVRVLENPSCRWSTYDAIRAGVTPRPDMQAVIQDRAWSSPIWFMP</sequence>
<dbReference type="PANTHER" id="PTHR48106:SF18">
    <property type="entry name" value="QUINONE OXIDOREDUCTASE PIG3"/>
    <property type="match status" value="1"/>
</dbReference>
<dbReference type="OrthoDB" id="415383at2759"/>
<name>A0A812VHC4_SYMPI</name>
<dbReference type="Gene3D" id="3.90.180.10">
    <property type="entry name" value="Medium-chain alcohol dehydrogenases, catalytic domain"/>
    <property type="match status" value="1"/>
</dbReference>
<dbReference type="SUPFAM" id="SSF51735">
    <property type="entry name" value="NAD(P)-binding Rossmann-fold domains"/>
    <property type="match status" value="1"/>
</dbReference>
<dbReference type="InterPro" id="IPR022028">
    <property type="entry name" value="DUF3604"/>
</dbReference>
<dbReference type="SUPFAM" id="SSF89550">
    <property type="entry name" value="PHP domain-like"/>
    <property type="match status" value="1"/>
</dbReference>
<comment type="caution">
    <text evidence="4">The sequence shown here is derived from an EMBL/GenBank/DDBJ whole genome shotgun (WGS) entry which is preliminary data.</text>
</comment>
<evidence type="ECO:0000256" key="3">
    <source>
        <dbReference type="SAM" id="MobiDB-lite"/>
    </source>
</evidence>
<keyword evidence="1" id="KW-0521">NADP</keyword>
<dbReference type="Gene3D" id="3.20.20.140">
    <property type="entry name" value="Metal-dependent hydrolases"/>
    <property type="match status" value="1"/>
</dbReference>
<dbReference type="EMBL" id="CAJNIZ010042748">
    <property type="protein sequence ID" value="CAE7635936.1"/>
    <property type="molecule type" value="Genomic_DNA"/>
</dbReference>
<dbReference type="InterPro" id="IPR016195">
    <property type="entry name" value="Pol/histidinol_Pase-like"/>
</dbReference>
<organism evidence="4 5">
    <name type="scientific">Symbiodinium pilosum</name>
    <name type="common">Dinoflagellate</name>
    <dbReference type="NCBI Taxonomy" id="2952"/>
    <lineage>
        <taxon>Eukaryota</taxon>
        <taxon>Sar</taxon>
        <taxon>Alveolata</taxon>
        <taxon>Dinophyceae</taxon>
        <taxon>Suessiales</taxon>
        <taxon>Symbiodiniaceae</taxon>
        <taxon>Symbiodinium</taxon>
    </lineage>
</organism>
<dbReference type="InterPro" id="IPR011032">
    <property type="entry name" value="GroES-like_sf"/>
</dbReference>
<evidence type="ECO:0000313" key="4">
    <source>
        <dbReference type="EMBL" id="CAE7635936.1"/>
    </source>
</evidence>
<proteinExistence type="predicted"/>
<feature type="region of interest" description="Disordered" evidence="3">
    <location>
        <begin position="374"/>
        <end position="401"/>
    </location>
</feature>
<evidence type="ECO:0000256" key="1">
    <source>
        <dbReference type="ARBA" id="ARBA00022857"/>
    </source>
</evidence>
<keyword evidence="2" id="KW-0560">Oxidoreductase</keyword>
<evidence type="ECO:0000313" key="5">
    <source>
        <dbReference type="Proteomes" id="UP000649617"/>
    </source>
</evidence>
<dbReference type="SUPFAM" id="SSF50129">
    <property type="entry name" value="GroES-like"/>
    <property type="match status" value="1"/>
</dbReference>
<dbReference type="PANTHER" id="PTHR48106">
    <property type="entry name" value="QUINONE OXIDOREDUCTASE PIG3-RELATED"/>
    <property type="match status" value="1"/>
</dbReference>